<dbReference type="InterPro" id="IPR029045">
    <property type="entry name" value="ClpP/crotonase-like_dom_sf"/>
</dbReference>
<comment type="subcellular location">
    <subcellularLocation>
        <location evidence="1">Peroxisome</location>
    </subcellularLocation>
</comment>
<dbReference type="Gene3D" id="1.10.12.10">
    <property type="entry name" value="Lyase 2-enoyl-coa Hydratase, Chain A, domain 2"/>
    <property type="match status" value="1"/>
</dbReference>
<dbReference type="FunFam" id="3.90.226.10:FF:000084">
    <property type="entry name" value="Enoyl-CoA delta isomerase 2, mitochondrial"/>
    <property type="match status" value="1"/>
</dbReference>
<sequence length="275" mass="30354">MATQEPELVNTLEDGLRIIRFNRPKRKNALSTELIYGFQEALEKSAEDPDTKIVVVTGTGDYFSSGNDMANYSKGPVGSMSSGSMEMPSTDEGKIAFLRKSGLDGFENFVASIIKFPKPIVAVVNGPAVGVAVTMLPLFDVVYASDRATFQTPFVSLALSPEGCSSYLFPRIMGHGKAAEMLMFSRKITATDAYQHGLVTEVFPDDSLQQVWPRIREWAKLPPISMVNAKSAIKQLNTDMLLKVNHMEVDRLALQTTGEEFLEALMKFLTRKSKL</sequence>
<keyword evidence="3 4" id="KW-0413">Isomerase</keyword>
<evidence type="ECO:0000256" key="1">
    <source>
        <dbReference type="ARBA" id="ARBA00004275"/>
    </source>
</evidence>
<dbReference type="GO" id="GO:0005777">
    <property type="term" value="C:peroxisome"/>
    <property type="evidence" value="ECO:0007669"/>
    <property type="project" value="UniProtKB-SubCell"/>
</dbReference>
<gene>
    <name evidence="4" type="primary">ECI2_4</name>
    <name evidence="4" type="ORF">SK128_011545</name>
</gene>
<dbReference type="Gene3D" id="3.90.226.10">
    <property type="entry name" value="2-enoyl-CoA Hydratase, Chain A, domain 1"/>
    <property type="match status" value="1"/>
</dbReference>
<dbReference type="Proteomes" id="UP001381693">
    <property type="component" value="Unassembled WGS sequence"/>
</dbReference>
<name>A0AAN8WPX3_HALRR</name>
<keyword evidence="2" id="KW-0576">Peroxisome</keyword>
<protein>
    <submittedName>
        <fullName evidence="4">Enoyl-CoA delta isomerase 2, mitochondrial</fullName>
        <ecNumber evidence="4">5.3.3.8</ecNumber>
    </submittedName>
</protein>
<accession>A0AAN8WPX3</accession>
<dbReference type="EC" id="5.3.3.8" evidence="4"/>
<evidence type="ECO:0000313" key="5">
    <source>
        <dbReference type="Proteomes" id="UP001381693"/>
    </source>
</evidence>
<dbReference type="InterPro" id="IPR001753">
    <property type="entry name" value="Enoyl-CoA_hydra/iso"/>
</dbReference>
<keyword evidence="5" id="KW-1185">Reference proteome</keyword>
<evidence type="ECO:0000256" key="2">
    <source>
        <dbReference type="ARBA" id="ARBA00023140"/>
    </source>
</evidence>
<dbReference type="EMBL" id="JAXCGZ010015523">
    <property type="protein sequence ID" value="KAK7070141.1"/>
    <property type="molecule type" value="Genomic_DNA"/>
</dbReference>
<reference evidence="4 5" key="1">
    <citation type="submission" date="2023-11" db="EMBL/GenBank/DDBJ databases">
        <title>Halocaridina rubra genome assembly.</title>
        <authorList>
            <person name="Smith C."/>
        </authorList>
    </citation>
    <scope>NUCLEOTIDE SEQUENCE [LARGE SCALE GENOMIC DNA]</scope>
    <source>
        <strain evidence="4">EP-1</strain>
        <tissue evidence="4">Whole</tissue>
    </source>
</reference>
<dbReference type="CDD" id="cd06558">
    <property type="entry name" value="crotonase-like"/>
    <property type="match status" value="1"/>
</dbReference>
<evidence type="ECO:0000313" key="4">
    <source>
        <dbReference type="EMBL" id="KAK7070141.1"/>
    </source>
</evidence>
<proteinExistence type="predicted"/>
<dbReference type="InterPro" id="IPR014748">
    <property type="entry name" value="Enoyl-CoA_hydra_C"/>
</dbReference>
<dbReference type="GO" id="GO:0004165">
    <property type="term" value="F:delta(3)-delta(2)-enoyl-CoA isomerase activity"/>
    <property type="evidence" value="ECO:0007669"/>
    <property type="project" value="UniProtKB-EC"/>
</dbReference>
<comment type="caution">
    <text evidence="4">The sequence shown here is derived from an EMBL/GenBank/DDBJ whole genome shotgun (WGS) entry which is preliminary data.</text>
</comment>
<evidence type="ECO:0000256" key="3">
    <source>
        <dbReference type="ARBA" id="ARBA00023235"/>
    </source>
</evidence>
<dbReference type="AlphaFoldDB" id="A0AAN8WPX3"/>
<dbReference type="SUPFAM" id="SSF52096">
    <property type="entry name" value="ClpP/crotonase"/>
    <property type="match status" value="1"/>
</dbReference>
<dbReference type="InterPro" id="IPR051053">
    <property type="entry name" value="ECH/Chromodomain_protein"/>
</dbReference>
<dbReference type="Pfam" id="PF00378">
    <property type="entry name" value="ECH_1"/>
    <property type="match status" value="1"/>
</dbReference>
<dbReference type="PANTHER" id="PTHR43684">
    <property type="match status" value="1"/>
</dbReference>
<dbReference type="PANTHER" id="PTHR43684:SF1">
    <property type="entry name" value="ENOYL-COA DELTA ISOMERASE 2"/>
    <property type="match status" value="1"/>
</dbReference>
<organism evidence="4 5">
    <name type="scientific">Halocaridina rubra</name>
    <name type="common">Hawaiian red shrimp</name>
    <dbReference type="NCBI Taxonomy" id="373956"/>
    <lineage>
        <taxon>Eukaryota</taxon>
        <taxon>Metazoa</taxon>
        <taxon>Ecdysozoa</taxon>
        <taxon>Arthropoda</taxon>
        <taxon>Crustacea</taxon>
        <taxon>Multicrustacea</taxon>
        <taxon>Malacostraca</taxon>
        <taxon>Eumalacostraca</taxon>
        <taxon>Eucarida</taxon>
        <taxon>Decapoda</taxon>
        <taxon>Pleocyemata</taxon>
        <taxon>Caridea</taxon>
        <taxon>Atyoidea</taxon>
        <taxon>Atyidae</taxon>
        <taxon>Halocaridina</taxon>
    </lineage>
</organism>